<gene>
    <name evidence="1" type="ORF">SAMN04488700_1682</name>
</gene>
<dbReference type="Gene3D" id="3.40.50.1000">
    <property type="entry name" value="HAD superfamily/HAD-like"/>
    <property type="match status" value="1"/>
</dbReference>
<evidence type="ECO:0000313" key="2">
    <source>
        <dbReference type="Proteomes" id="UP000193435"/>
    </source>
</evidence>
<dbReference type="Pfam" id="PF13419">
    <property type="entry name" value="HAD_2"/>
    <property type="match status" value="1"/>
</dbReference>
<name>A0A1X7NCV2_9LACT</name>
<dbReference type="STRING" id="1073423.SAMN04488700_1682"/>
<dbReference type="AlphaFoldDB" id="A0A1X7NCV2"/>
<dbReference type="PANTHER" id="PTHR47478">
    <property type="match status" value="1"/>
</dbReference>
<dbReference type="InterPro" id="IPR036412">
    <property type="entry name" value="HAD-like_sf"/>
</dbReference>
<dbReference type="InterPro" id="IPR023214">
    <property type="entry name" value="HAD_sf"/>
</dbReference>
<dbReference type="Gene3D" id="1.20.120.710">
    <property type="entry name" value="Haloacid dehalogenase hydrolase-like domain"/>
    <property type="match status" value="1"/>
</dbReference>
<keyword evidence="2" id="KW-1185">Reference proteome</keyword>
<dbReference type="RefSeq" id="WP_085559804.1">
    <property type="nucleotide sequence ID" value="NZ_FOAH01000005.1"/>
</dbReference>
<dbReference type="PANTHER" id="PTHR47478:SF1">
    <property type="entry name" value="PYRIMIDINE 5'-NUCLEOTIDASE YJJG"/>
    <property type="match status" value="1"/>
</dbReference>
<dbReference type="InterPro" id="IPR006439">
    <property type="entry name" value="HAD-SF_hydro_IA"/>
</dbReference>
<dbReference type="GO" id="GO:0016787">
    <property type="term" value="F:hydrolase activity"/>
    <property type="evidence" value="ECO:0007669"/>
    <property type="project" value="UniProtKB-KW"/>
</dbReference>
<accession>A0A1X7NCV2</accession>
<sequence length="237" mass="27449">MATIIFDVDDTLYDQLIPFRKAFHETIREVSLDEINHLYRLNREKSDALFEQSELGVLPKIEVQVMRIQYACEQTNMSISGETALNFQKTYEKEQKHLMLYPEMSELLDKLAQNNHQLALLTNGAAAHQQKKIDQLGLTKWINQNQMFISGELGKMKPDKAVFKMVESALKLVDEKPIYIGDSFQNDVIGGKKVGWTVIWLNARRNKKTDDSIQPDNTIQHPAELLTLFEEWGYFKK</sequence>
<dbReference type="Proteomes" id="UP000193435">
    <property type="component" value="Unassembled WGS sequence"/>
</dbReference>
<dbReference type="EMBL" id="FXBJ01000002">
    <property type="protein sequence ID" value="SMH34608.1"/>
    <property type="molecule type" value="Genomic_DNA"/>
</dbReference>
<dbReference type="OrthoDB" id="25198at2"/>
<dbReference type="SUPFAM" id="SSF56784">
    <property type="entry name" value="HAD-like"/>
    <property type="match status" value="1"/>
</dbReference>
<dbReference type="InterPro" id="IPR052550">
    <property type="entry name" value="Pyrimidine_5'-ntase_YjjG"/>
</dbReference>
<dbReference type="InterPro" id="IPR041492">
    <property type="entry name" value="HAD_2"/>
</dbReference>
<dbReference type="SFLD" id="SFLDS00003">
    <property type="entry name" value="Haloacid_Dehalogenase"/>
    <property type="match status" value="1"/>
</dbReference>
<organism evidence="1 2">
    <name type="scientific">Carnobacterium iners</name>
    <dbReference type="NCBI Taxonomy" id="1073423"/>
    <lineage>
        <taxon>Bacteria</taxon>
        <taxon>Bacillati</taxon>
        <taxon>Bacillota</taxon>
        <taxon>Bacilli</taxon>
        <taxon>Lactobacillales</taxon>
        <taxon>Carnobacteriaceae</taxon>
        <taxon>Carnobacterium</taxon>
    </lineage>
</organism>
<dbReference type="SFLD" id="SFLDG01129">
    <property type="entry name" value="C1.5:_HAD__Beta-PGM__Phosphata"/>
    <property type="match status" value="1"/>
</dbReference>
<reference evidence="1 2" key="1">
    <citation type="submission" date="2017-04" db="EMBL/GenBank/DDBJ databases">
        <authorList>
            <person name="Afonso C.L."/>
            <person name="Miller P.J."/>
            <person name="Scott M.A."/>
            <person name="Spackman E."/>
            <person name="Goraichik I."/>
            <person name="Dimitrov K.M."/>
            <person name="Suarez D.L."/>
            <person name="Swayne D.E."/>
        </authorList>
    </citation>
    <scope>NUCLEOTIDE SEQUENCE [LARGE SCALE GENOMIC DNA]</scope>
    <source>
        <strain evidence="1 2">LMG26642</strain>
    </source>
</reference>
<protein>
    <submittedName>
        <fullName evidence="1">Putative hydrolase of the HAD superfamily</fullName>
    </submittedName>
</protein>
<evidence type="ECO:0000313" key="1">
    <source>
        <dbReference type="EMBL" id="SMH34608.1"/>
    </source>
</evidence>
<proteinExistence type="predicted"/>
<keyword evidence="1" id="KW-0378">Hydrolase</keyword>
<dbReference type="NCBIfam" id="TIGR01549">
    <property type="entry name" value="HAD-SF-IA-v1"/>
    <property type="match status" value="1"/>
</dbReference>